<dbReference type="EMBL" id="LGUF01000007">
    <property type="protein sequence ID" value="KON90298.1"/>
    <property type="molecule type" value="Genomic_DNA"/>
</dbReference>
<feature type="coiled-coil region" evidence="1">
    <location>
        <begin position="9"/>
        <end position="53"/>
    </location>
</feature>
<keyword evidence="1" id="KW-0175">Coiled coil</keyword>
<dbReference type="STRING" id="1459.AF332_13620"/>
<name>A0A0M0GKI7_SPOGL</name>
<evidence type="ECO:0008006" key="4">
    <source>
        <dbReference type="Google" id="ProtNLM"/>
    </source>
</evidence>
<proteinExistence type="predicted"/>
<dbReference type="Pfam" id="PF13035">
    <property type="entry name" value="DUF3896"/>
    <property type="match status" value="1"/>
</dbReference>
<dbReference type="AlphaFoldDB" id="A0A0M0GKI7"/>
<gene>
    <name evidence="2" type="ORF">AF332_13620</name>
</gene>
<accession>A0A0M0GKI7</accession>
<comment type="caution">
    <text evidence="2">The sequence shown here is derived from an EMBL/GenBank/DDBJ whole genome shotgun (WGS) entry which is preliminary data.</text>
</comment>
<sequence length="62" mass="7541">MKMNYLEIKEKLEAARQELLMRMDDQNVSGREKETLQKKIDNYEYMIELTEMNHFERGNIIS</sequence>
<organism evidence="2 3">
    <name type="scientific">Sporosarcina globispora</name>
    <name type="common">Bacillus globisporus</name>
    <dbReference type="NCBI Taxonomy" id="1459"/>
    <lineage>
        <taxon>Bacteria</taxon>
        <taxon>Bacillati</taxon>
        <taxon>Bacillota</taxon>
        <taxon>Bacilli</taxon>
        <taxon>Bacillales</taxon>
        <taxon>Caryophanaceae</taxon>
        <taxon>Sporosarcina</taxon>
    </lineage>
</organism>
<dbReference type="InterPro" id="IPR024994">
    <property type="entry name" value="DUF3896"/>
</dbReference>
<protein>
    <recommendedName>
        <fullName evidence="4">DUF3896 domain-containing protein</fullName>
    </recommendedName>
</protein>
<evidence type="ECO:0000256" key="1">
    <source>
        <dbReference type="SAM" id="Coils"/>
    </source>
</evidence>
<dbReference type="PATRIC" id="fig|1459.3.peg.2944"/>
<evidence type="ECO:0000313" key="3">
    <source>
        <dbReference type="Proteomes" id="UP000037109"/>
    </source>
</evidence>
<dbReference type="Proteomes" id="UP000037109">
    <property type="component" value="Unassembled WGS sequence"/>
</dbReference>
<reference evidence="3" key="1">
    <citation type="submission" date="2015-07" db="EMBL/GenBank/DDBJ databases">
        <title>Fjat-10036 dsm4.</title>
        <authorList>
            <person name="Liu B."/>
            <person name="Wang J."/>
            <person name="Zhu Y."/>
            <person name="Liu G."/>
            <person name="Chen Q."/>
            <person name="Chen Z."/>
            <person name="Lan J."/>
            <person name="Che J."/>
            <person name="Ge C."/>
            <person name="Shi H."/>
            <person name="Pan Z."/>
            <person name="Liu X."/>
        </authorList>
    </citation>
    <scope>NUCLEOTIDE SEQUENCE [LARGE SCALE GENOMIC DNA]</scope>
    <source>
        <strain evidence="3">DSM 4</strain>
    </source>
</reference>
<evidence type="ECO:0000313" key="2">
    <source>
        <dbReference type="EMBL" id="KON90298.1"/>
    </source>
</evidence>
<keyword evidence="3" id="KW-1185">Reference proteome</keyword>